<gene>
    <name evidence="2" type="ORF">TNCT_11921</name>
</gene>
<accession>A0A8X6F7H0</accession>
<name>A0A8X6F7H0_TRICU</name>
<dbReference type="Proteomes" id="UP000887116">
    <property type="component" value="Unassembled WGS sequence"/>
</dbReference>
<keyword evidence="1" id="KW-0812">Transmembrane</keyword>
<dbReference type="EMBL" id="BMAO01021100">
    <property type="protein sequence ID" value="GFQ71816.1"/>
    <property type="molecule type" value="Genomic_DNA"/>
</dbReference>
<protein>
    <submittedName>
        <fullName evidence="2">Uncharacterized protein</fullName>
    </submittedName>
</protein>
<keyword evidence="1" id="KW-1133">Transmembrane helix</keyword>
<sequence>MLLDISEDLEQLYYIIEVVEVLPLLQYVPRALCCPSLYNCTTDSDSFIDSMFIGYGLSLSIFGITLVGNYLVIFIGHRVRLHLRQHLECCNSAWQ</sequence>
<evidence type="ECO:0000313" key="3">
    <source>
        <dbReference type="Proteomes" id="UP000887116"/>
    </source>
</evidence>
<organism evidence="2 3">
    <name type="scientific">Trichonephila clavata</name>
    <name type="common">Joro spider</name>
    <name type="synonym">Nephila clavata</name>
    <dbReference type="NCBI Taxonomy" id="2740835"/>
    <lineage>
        <taxon>Eukaryota</taxon>
        <taxon>Metazoa</taxon>
        <taxon>Ecdysozoa</taxon>
        <taxon>Arthropoda</taxon>
        <taxon>Chelicerata</taxon>
        <taxon>Arachnida</taxon>
        <taxon>Araneae</taxon>
        <taxon>Araneomorphae</taxon>
        <taxon>Entelegynae</taxon>
        <taxon>Araneoidea</taxon>
        <taxon>Nephilidae</taxon>
        <taxon>Trichonephila</taxon>
    </lineage>
</organism>
<dbReference type="AlphaFoldDB" id="A0A8X6F7H0"/>
<proteinExistence type="predicted"/>
<evidence type="ECO:0000313" key="2">
    <source>
        <dbReference type="EMBL" id="GFQ71816.1"/>
    </source>
</evidence>
<reference evidence="2" key="1">
    <citation type="submission" date="2020-07" db="EMBL/GenBank/DDBJ databases">
        <title>Multicomponent nature underlies the extraordinary mechanical properties of spider dragline silk.</title>
        <authorList>
            <person name="Kono N."/>
            <person name="Nakamura H."/>
            <person name="Mori M."/>
            <person name="Yoshida Y."/>
            <person name="Ohtoshi R."/>
            <person name="Malay A.D."/>
            <person name="Moran D.A.P."/>
            <person name="Tomita M."/>
            <person name="Numata K."/>
            <person name="Arakawa K."/>
        </authorList>
    </citation>
    <scope>NUCLEOTIDE SEQUENCE</scope>
</reference>
<evidence type="ECO:0000256" key="1">
    <source>
        <dbReference type="SAM" id="Phobius"/>
    </source>
</evidence>
<keyword evidence="1" id="KW-0472">Membrane</keyword>
<feature type="transmembrane region" description="Helical" evidence="1">
    <location>
        <begin position="52"/>
        <end position="75"/>
    </location>
</feature>
<keyword evidence="3" id="KW-1185">Reference proteome</keyword>
<comment type="caution">
    <text evidence="2">The sequence shown here is derived from an EMBL/GenBank/DDBJ whole genome shotgun (WGS) entry which is preliminary data.</text>
</comment>